<keyword evidence="2" id="KW-1185">Reference proteome</keyword>
<organism evidence="1 2">
    <name type="scientific">Anabaena azotica FACHB-119</name>
    <dbReference type="NCBI Taxonomy" id="947527"/>
    <lineage>
        <taxon>Bacteria</taxon>
        <taxon>Bacillati</taxon>
        <taxon>Cyanobacteriota</taxon>
        <taxon>Cyanophyceae</taxon>
        <taxon>Nostocales</taxon>
        <taxon>Nostocaceae</taxon>
        <taxon>Anabaena</taxon>
        <taxon>Anabaena azotica</taxon>
    </lineage>
</organism>
<reference evidence="1 2" key="1">
    <citation type="journal article" date="2020" name="ISME J.">
        <title>Comparative genomics reveals insights into cyanobacterial evolution and habitat adaptation.</title>
        <authorList>
            <person name="Chen M.Y."/>
            <person name="Teng W.K."/>
            <person name="Zhao L."/>
            <person name="Hu C.X."/>
            <person name="Zhou Y.K."/>
            <person name="Han B.P."/>
            <person name="Song L.R."/>
            <person name="Shu W.S."/>
        </authorList>
    </citation>
    <scope>NUCLEOTIDE SEQUENCE [LARGE SCALE GENOMIC DNA]</scope>
    <source>
        <strain evidence="1 2">FACHB-119</strain>
    </source>
</reference>
<proteinExistence type="predicted"/>
<gene>
    <name evidence="1" type="ORF">H6G83_04325</name>
</gene>
<comment type="caution">
    <text evidence="1">The sequence shown here is derived from an EMBL/GenBank/DDBJ whole genome shotgun (WGS) entry which is preliminary data.</text>
</comment>
<dbReference type="EMBL" id="JACJSG010000004">
    <property type="protein sequence ID" value="MBD2499851.1"/>
    <property type="molecule type" value="Genomic_DNA"/>
</dbReference>
<name>A0ABR8D0Y5_9NOST</name>
<accession>A0ABR8D0Y5</accession>
<protein>
    <submittedName>
        <fullName evidence="1">Uncharacterized protein</fullName>
    </submittedName>
</protein>
<evidence type="ECO:0000313" key="2">
    <source>
        <dbReference type="Proteomes" id="UP000661112"/>
    </source>
</evidence>
<evidence type="ECO:0000313" key="1">
    <source>
        <dbReference type="EMBL" id="MBD2499851.1"/>
    </source>
</evidence>
<dbReference type="Proteomes" id="UP000661112">
    <property type="component" value="Unassembled WGS sequence"/>
</dbReference>
<sequence length="153" mass="17330">MPYQIQQAIGNSPLAVNERYWGEAEIINFGAMTSCIAIIGQRPSVNRVTGIHLSIFSNDETPVFDPASNVLGQVNNIMRNAVNLRACLGRIDFWQGNQSQQVQNFFIQLMTELDILTWVQLVDGTLNVRFNNQKNTIQYQHKNGAWTDVPYVD</sequence>
<dbReference type="RefSeq" id="WP_190467720.1">
    <property type="nucleotide sequence ID" value="NZ_JACJSG010000004.1"/>
</dbReference>